<dbReference type="CDD" id="cd00293">
    <property type="entry name" value="USP-like"/>
    <property type="match status" value="1"/>
</dbReference>
<proteinExistence type="inferred from homology"/>
<dbReference type="SUPFAM" id="SSF52402">
    <property type="entry name" value="Adenine nucleotide alpha hydrolases-like"/>
    <property type="match status" value="1"/>
</dbReference>
<evidence type="ECO:0000256" key="1">
    <source>
        <dbReference type="ARBA" id="ARBA00008791"/>
    </source>
</evidence>
<gene>
    <name evidence="3" type="ORF">ENW96_04160</name>
</gene>
<feature type="domain" description="UspA" evidence="2">
    <location>
        <begin position="1"/>
        <end position="150"/>
    </location>
</feature>
<accession>A0A7C3ZAK3</accession>
<dbReference type="PANTHER" id="PTHR31964">
    <property type="entry name" value="ADENINE NUCLEOTIDE ALPHA HYDROLASES-LIKE SUPERFAMILY PROTEIN"/>
    <property type="match status" value="1"/>
</dbReference>
<reference evidence="3" key="1">
    <citation type="journal article" date="2020" name="mSystems">
        <title>Genome- and Community-Level Interaction Insights into Carbon Utilization and Element Cycling Functions of Hydrothermarchaeota in Hydrothermal Sediment.</title>
        <authorList>
            <person name="Zhou Z."/>
            <person name="Liu Y."/>
            <person name="Xu W."/>
            <person name="Pan J."/>
            <person name="Luo Z.H."/>
            <person name="Li M."/>
        </authorList>
    </citation>
    <scope>NUCLEOTIDE SEQUENCE [LARGE SCALE GENOMIC DNA]</scope>
    <source>
        <strain evidence="3">SpSt-897</strain>
    </source>
</reference>
<dbReference type="AlphaFoldDB" id="A0A7C3ZAK3"/>
<comment type="caution">
    <text evidence="3">The sequence shown here is derived from an EMBL/GenBank/DDBJ whole genome shotgun (WGS) entry which is preliminary data.</text>
</comment>
<dbReference type="Gene3D" id="3.40.50.620">
    <property type="entry name" value="HUPs"/>
    <property type="match status" value="1"/>
</dbReference>
<evidence type="ECO:0000259" key="2">
    <source>
        <dbReference type="Pfam" id="PF00582"/>
    </source>
</evidence>
<dbReference type="PANTHER" id="PTHR31964:SF113">
    <property type="entry name" value="USPA DOMAIN-CONTAINING PROTEIN"/>
    <property type="match status" value="1"/>
</dbReference>
<organism evidence="3">
    <name type="scientific">Desulfobacca acetoxidans</name>
    <dbReference type="NCBI Taxonomy" id="60893"/>
    <lineage>
        <taxon>Bacteria</taxon>
        <taxon>Pseudomonadati</taxon>
        <taxon>Thermodesulfobacteriota</taxon>
        <taxon>Desulfobaccia</taxon>
        <taxon>Desulfobaccales</taxon>
        <taxon>Desulfobaccaceae</taxon>
        <taxon>Desulfobacca</taxon>
    </lineage>
</organism>
<dbReference type="InterPro" id="IPR006016">
    <property type="entry name" value="UspA"/>
</dbReference>
<evidence type="ECO:0000313" key="3">
    <source>
        <dbReference type="EMBL" id="HGF33572.1"/>
    </source>
</evidence>
<sequence length="158" mass="17183">MAEKLLIALDKSEGAWRAVEYVAKTCAQTPGVEITLLHILAGLPPALWDDGHILSDQERESRQRLKANWQADQEKQWRGLVAKAEEVLKAAGLTVVTSKFKPKYFDVAEDIVREAVEGGIGTIVMGRRGLGAAKSLLLGSVTHKVVQNSQGRAVIIVS</sequence>
<dbReference type="PRINTS" id="PR01438">
    <property type="entry name" value="UNVRSLSTRESS"/>
</dbReference>
<dbReference type="InterPro" id="IPR006015">
    <property type="entry name" value="Universal_stress_UspA"/>
</dbReference>
<dbReference type="EMBL" id="DTMF01000110">
    <property type="protein sequence ID" value="HGF33572.1"/>
    <property type="molecule type" value="Genomic_DNA"/>
</dbReference>
<comment type="similarity">
    <text evidence="1">Belongs to the universal stress protein A family.</text>
</comment>
<dbReference type="Pfam" id="PF00582">
    <property type="entry name" value="Usp"/>
    <property type="match status" value="1"/>
</dbReference>
<protein>
    <submittedName>
        <fullName evidence="3">Universal stress protein</fullName>
    </submittedName>
</protein>
<dbReference type="InterPro" id="IPR014729">
    <property type="entry name" value="Rossmann-like_a/b/a_fold"/>
</dbReference>
<name>A0A7C3ZAK3_9BACT</name>